<dbReference type="AlphaFoldDB" id="A0A8S9NHA8"/>
<comment type="caution">
    <text evidence="5">The sequence shown here is derived from an EMBL/GenBank/DDBJ whole genome shotgun (WGS) entry which is preliminary data.</text>
</comment>
<feature type="region of interest" description="Disordered" evidence="1">
    <location>
        <begin position="597"/>
        <end position="655"/>
    </location>
</feature>
<dbReference type="PANTHER" id="PTHR35743:SF1">
    <property type="entry name" value="NODULIN HOMEOBOX"/>
    <property type="match status" value="1"/>
</dbReference>
<dbReference type="InterPro" id="IPR039325">
    <property type="entry name" value="NDX"/>
</dbReference>
<evidence type="ECO:0000259" key="2">
    <source>
        <dbReference type="Pfam" id="PF24426"/>
    </source>
</evidence>
<reference evidence="5" key="1">
    <citation type="submission" date="2019-12" db="EMBL/GenBank/DDBJ databases">
        <title>Genome sequencing and annotation of Brassica cretica.</title>
        <authorList>
            <person name="Studholme D.J."/>
            <person name="Sarris P."/>
        </authorList>
    </citation>
    <scope>NUCLEOTIDE SEQUENCE</scope>
    <source>
        <strain evidence="5">PFS-109/04</strain>
        <tissue evidence="5">Leaf</tissue>
    </source>
</reference>
<evidence type="ECO:0000256" key="1">
    <source>
        <dbReference type="SAM" id="MobiDB-lite"/>
    </source>
</evidence>
<dbReference type="Proteomes" id="UP000712600">
    <property type="component" value="Unassembled WGS sequence"/>
</dbReference>
<feature type="domain" description="Nodulin homeobox N-terminal" evidence="4">
    <location>
        <begin position="1"/>
        <end position="379"/>
    </location>
</feature>
<evidence type="ECO:0000313" key="6">
    <source>
        <dbReference type="Proteomes" id="UP000712600"/>
    </source>
</evidence>
<dbReference type="InterPro" id="IPR056559">
    <property type="entry name" value="NDX_C"/>
</dbReference>
<feature type="compositionally biased region" description="Polar residues" evidence="1">
    <location>
        <begin position="623"/>
        <end position="634"/>
    </location>
</feature>
<evidence type="ECO:0000313" key="5">
    <source>
        <dbReference type="EMBL" id="KAF3503990.1"/>
    </source>
</evidence>
<dbReference type="InterPro" id="IPR057287">
    <property type="entry name" value="Ndx_N"/>
</dbReference>
<name>A0A8S9NHA8_BRACR</name>
<gene>
    <name evidence="5" type="ORF">F2Q69_00039543</name>
</gene>
<sequence>MVASTLHLMHGFISPNSQDLVIVLLAHPKVDVFIDAAFGAVHNVVRSLRAKLLHRQADQPKKLGANSVGAVNAHCQQAEAALQFLHSLCQHKLFRDRVAKNQELCGKGGVLMLAQSILSLYITPEWVGAAVIIASISRINAKALSLLHHLFEAESVSFLDEVELSGSLHLAQTVASKVLELMRLGLSRASKASPPPHEYPMGFVLLNAMRLADVFSDDSHFRRFFTKHFTMVLSAVFCLPHGDFLSMLCSSDLSSREDDATLDYDLFTSSGWVLSAFSSPGELAVPQFKLNFQNNLTMSSYAHQRTSLIVKIMANLHCFVPEVCTEDDRNRFIQTFVSGLRKDPTSILVNLLPSSTYTPEAQRGTSVCKNISSLLHHAEFLIPNALNVEDLMILRVFCQQLEPLIRSEFEESQAEVKVKSYLLSCTLLLLVSIDNQGAGGSSSGKQLGKEPLNLNNDEASEDSDVRAEGAATKQGVNNEEMETAERSKESDNLETSGSETSSNRGGKGLVDQAEDGDLARTFTKRLKVSASSREAKEDERAEASLLLEKQRTKRKRSIMSDDQMAMMEKALVDEPDMQRNSAWIRTWADKLSLQGPELARAASKQGPSRDNNSSGDLPESPGDENTWQQQQKPTTPFADKASASSSEGLKRGQQVMLVDERGVEVGKGTVLKTDGEWYGLSLETRQVCVVDVMELSGLYDYSKMSIPYGSDDVGRTFGEANSRFGVMRVAWDVSKLQ</sequence>
<feature type="domain" description="Nodulin homeobox homeobox-like" evidence="2">
    <location>
        <begin position="559"/>
        <end position="600"/>
    </location>
</feature>
<dbReference type="EMBL" id="QGKX02001621">
    <property type="protein sequence ID" value="KAF3503990.1"/>
    <property type="molecule type" value="Genomic_DNA"/>
</dbReference>
<feature type="region of interest" description="Disordered" evidence="1">
    <location>
        <begin position="439"/>
        <end position="560"/>
    </location>
</feature>
<dbReference type="Pfam" id="PF25246">
    <property type="entry name" value="Nodulin_N"/>
    <property type="match status" value="1"/>
</dbReference>
<feature type="compositionally biased region" description="Polar residues" evidence="1">
    <location>
        <begin position="493"/>
        <end position="504"/>
    </location>
</feature>
<dbReference type="GO" id="GO:0009908">
    <property type="term" value="P:flower development"/>
    <property type="evidence" value="ECO:0007669"/>
    <property type="project" value="InterPro"/>
</dbReference>
<protein>
    <submittedName>
        <fullName evidence="5">Uncharacterized protein</fullName>
    </submittedName>
</protein>
<dbReference type="Pfam" id="PF24679">
    <property type="entry name" value="Nodulin_C"/>
    <property type="match status" value="1"/>
</dbReference>
<evidence type="ECO:0000259" key="3">
    <source>
        <dbReference type="Pfam" id="PF24679"/>
    </source>
</evidence>
<proteinExistence type="predicted"/>
<accession>A0A8S9NHA8</accession>
<evidence type="ECO:0000259" key="4">
    <source>
        <dbReference type="Pfam" id="PF25246"/>
    </source>
</evidence>
<dbReference type="InterPro" id="IPR056560">
    <property type="entry name" value="HTH_NDX"/>
</dbReference>
<feature type="compositionally biased region" description="Polar residues" evidence="1">
    <location>
        <begin position="605"/>
        <end position="615"/>
    </location>
</feature>
<feature type="domain" description="Nodulin homeobox C-terminal" evidence="3">
    <location>
        <begin position="648"/>
        <end position="736"/>
    </location>
</feature>
<dbReference type="GO" id="GO:0003697">
    <property type="term" value="F:single-stranded DNA binding"/>
    <property type="evidence" value="ECO:0007669"/>
    <property type="project" value="InterPro"/>
</dbReference>
<dbReference type="Pfam" id="PF24426">
    <property type="entry name" value="HTH_NDX"/>
    <property type="match status" value="1"/>
</dbReference>
<feature type="compositionally biased region" description="Basic and acidic residues" evidence="1">
    <location>
        <begin position="533"/>
        <end position="542"/>
    </location>
</feature>
<dbReference type="PANTHER" id="PTHR35743">
    <property type="entry name" value="NODULIN HOMEOBOX"/>
    <property type="match status" value="1"/>
</dbReference>
<organism evidence="5 6">
    <name type="scientific">Brassica cretica</name>
    <name type="common">Mustard</name>
    <dbReference type="NCBI Taxonomy" id="69181"/>
    <lineage>
        <taxon>Eukaryota</taxon>
        <taxon>Viridiplantae</taxon>
        <taxon>Streptophyta</taxon>
        <taxon>Embryophyta</taxon>
        <taxon>Tracheophyta</taxon>
        <taxon>Spermatophyta</taxon>
        <taxon>Magnoliopsida</taxon>
        <taxon>eudicotyledons</taxon>
        <taxon>Gunneridae</taxon>
        <taxon>Pentapetalae</taxon>
        <taxon>rosids</taxon>
        <taxon>malvids</taxon>
        <taxon>Brassicales</taxon>
        <taxon>Brassicaceae</taxon>
        <taxon>Brassiceae</taxon>
        <taxon>Brassica</taxon>
    </lineage>
</organism>